<protein>
    <submittedName>
        <fullName evidence="1">15218_t:CDS:1</fullName>
    </submittedName>
</protein>
<reference evidence="1" key="1">
    <citation type="submission" date="2021-06" db="EMBL/GenBank/DDBJ databases">
        <authorList>
            <person name="Kallberg Y."/>
            <person name="Tangrot J."/>
            <person name="Rosling A."/>
        </authorList>
    </citation>
    <scope>NUCLEOTIDE SEQUENCE</scope>
    <source>
        <strain evidence="1">MA461A</strain>
    </source>
</reference>
<proteinExistence type="predicted"/>
<name>A0ACA9M1H6_9GLOM</name>
<gene>
    <name evidence="1" type="ORF">RPERSI_LOCUS4378</name>
</gene>
<dbReference type="EMBL" id="CAJVQC010006008">
    <property type="protein sequence ID" value="CAG8561386.1"/>
    <property type="molecule type" value="Genomic_DNA"/>
</dbReference>
<organism evidence="1 2">
    <name type="scientific">Racocetra persica</name>
    <dbReference type="NCBI Taxonomy" id="160502"/>
    <lineage>
        <taxon>Eukaryota</taxon>
        <taxon>Fungi</taxon>
        <taxon>Fungi incertae sedis</taxon>
        <taxon>Mucoromycota</taxon>
        <taxon>Glomeromycotina</taxon>
        <taxon>Glomeromycetes</taxon>
        <taxon>Diversisporales</taxon>
        <taxon>Gigasporaceae</taxon>
        <taxon>Racocetra</taxon>
    </lineage>
</organism>
<evidence type="ECO:0000313" key="2">
    <source>
        <dbReference type="Proteomes" id="UP000789920"/>
    </source>
</evidence>
<accession>A0ACA9M1H6</accession>
<comment type="caution">
    <text evidence="1">The sequence shown here is derived from an EMBL/GenBank/DDBJ whole genome shotgun (WGS) entry which is preliminary data.</text>
</comment>
<sequence length="63" mass="6748">MNIECSTSSSNSQICIGFLVGGSLLVAFLGTAGITLACLYYRREKGLGGSQSDKEKCYQISNY</sequence>
<keyword evidence="2" id="KW-1185">Reference proteome</keyword>
<dbReference type="Proteomes" id="UP000789920">
    <property type="component" value="Unassembled WGS sequence"/>
</dbReference>
<evidence type="ECO:0000313" key="1">
    <source>
        <dbReference type="EMBL" id="CAG8561386.1"/>
    </source>
</evidence>